<dbReference type="GO" id="GO:0043015">
    <property type="term" value="F:gamma-tubulin binding"/>
    <property type="evidence" value="ECO:0007669"/>
    <property type="project" value="InterPro"/>
</dbReference>
<dbReference type="PANTHER" id="PTHR19302:SF27">
    <property type="entry name" value="GAMMA-TUBULIN COMPLEX COMPONENT 4"/>
    <property type="match status" value="1"/>
</dbReference>
<evidence type="ECO:0000259" key="8">
    <source>
        <dbReference type="Pfam" id="PF17681"/>
    </source>
</evidence>
<dbReference type="Gene3D" id="1.20.120.1900">
    <property type="entry name" value="Gamma-tubulin complex, C-terminal domain"/>
    <property type="match status" value="1"/>
</dbReference>
<evidence type="ECO:0000256" key="6">
    <source>
        <dbReference type="RuleBase" id="RU363050"/>
    </source>
</evidence>
<sequence>MIPDLLLALLGVPGDVFIATDAPERAPSLAVAEELNFFIKPHERERLNNLIRIGASYGALERVTRSERESVIDHDGLDVKSGSLYRRALASGVDEILDAYEAKILKLEQDALRRRGDAGTLSSIESELSEERAVIPALMELFGEVLDGARGVSGAEVLRRARDAWLRAGHPATRAACERLYWRATQVMMQQLLGWCAHGTIVDPCDEFFVRTIDRCEGFRTKEDDGGGIWHESHRVALERLPPGIELSTAEAVSFIGRGVRILTRSINQRTPSFSFDAEAYAARATARIRKLASAESFDPREFDAVVESMRSEIAEALGEVLLHRSGLVAHLTAMTEFYFLGKGDFYSIFVDEAKELLALPPKLGNATRELATPFAQSAVTAMPSNIAIYSTFKLVYSSALTRSEENAAERPTTPSTAFLPRVHVPEYDAWDGIDLECSIPWPMGIFFTADTQERYKTIFKYLFRLKRVQFDLQETWVRLRRSGLIKTLRLRHLMQQLIENWRTYMQVDVIETEFEKMLEKIAQTKDFNTCSLAHRQYLAVVMAHSFLDVGSIMTIFEDIFSLVRELCEASVRYADGQGLPADWDERLDYLTRQFGKNSLELFDNLRSGYIVELPSLRAFLTRFNFNEFFETAATSGVNLQFEDLSV</sequence>
<evidence type="ECO:0000313" key="9">
    <source>
        <dbReference type="EMBL" id="OUS49394.1"/>
    </source>
</evidence>
<evidence type="ECO:0000256" key="2">
    <source>
        <dbReference type="ARBA" id="ARBA00010337"/>
    </source>
</evidence>
<dbReference type="InterPro" id="IPR041470">
    <property type="entry name" value="GCP_N"/>
</dbReference>
<keyword evidence="3 6" id="KW-0963">Cytoplasm</keyword>
<dbReference type="Pfam" id="PF04130">
    <property type="entry name" value="GCP_C_terminal"/>
    <property type="match status" value="1"/>
</dbReference>
<name>A0A1Y5IMI9_OSTTA</name>
<comment type="function">
    <text evidence="6">Component of the gamma-tubulin ring complex (gTuRC) which mediates microtubule nucleation.</text>
</comment>
<evidence type="ECO:0000256" key="3">
    <source>
        <dbReference type="ARBA" id="ARBA00022490"/>
    </source>
</evidence>
<dbReference type="GO" id="GO:0007020">
    <property type="term" value="P:microtubule nucleation"/>
    <property type="evidence" value="ECO:0007669"/>
    <property type="project" value="InterPro"/>
</dbReference>
<dbReference type="Proteomes" id="UP000195557">
    <property type="component" value="Unassembled WGS sequence"/>
</dbReference>
<organism evidence="9">
    <name type="scientific">Ostreococcus tauri</name>
    <name type="common">Marine green alga</name>
    <dbReference type="NCBI Taxonomy" id="70448"/>
    <lineage>
        <taxon>Eukaryota</taxon>
        <taxon>Viridiplantae</taxon>
        <taxon>Chlorophyta</taxon>
        <taxon>Mamiellophyceae</taxon>
        <taxon>Mamiellales</taxon>
        <taxon>Bathycoccaceae</taxon>
        <taxon>Ostreococcus</taxon>
    </lineage>
</organism>
<dbReference type="EMBL" id="KZ155771">
    <property type="protein sequence ID" value="OUS49394.1"/>
    <property type="molecule type" value="Genomic_DNA"/>
</dbReference>
<accession>A0A1Y5IMI9</accession>
<dbReference type="AlphaFoldDB" id="A0A1Y5IMI9"/>
<dbReference type="GO" id="GO:0005874">
    <property type="term" value="C:microtubule"/>
    <property type="evidence" value="ECO:0007669"/>
    <property type="project" value="UniProtKB-KW"/>
</dbReference>
<dbReference type="Pfam" id="PF17681">
    <property type="entry name" value="GCP_N_terminal"/>
    <property type="match status" value="1"/>
</dbReference>
<keyword evidence="4 6" id="KW-0493">Microtubule</keyword>
<dbReference type="GO" id="GO:0000930">
    <property type="term" value="C:gamma-tubulin complex"/>
    <property type="evidence" value="ECO:0007669"/>
    <property type="project" value="TreeGrafter"/>
</dbReference>
<dbReference type="PANTHER" id="PTHR19302">
    <property type="entry name" value="GAMMA TUBULIN COMPLEX PROTEIN"/>
    <property type="match status" value="1"/>
</dbReference>
<gene>
    <name evidence="9" type="ORF">BE221DRAFT_66913</name>
</gene>
<feature type="domain" description="Gamma tubulin complex component C-terminal" evidence="7">
    <location>
        <begin position="328"/>
        <end position="630"/>
    </location>
</feature>
<keyword evidence="5 6" id="KW-0206">Cytoskeleton</keyword>
<proteinExistence type="inferred from homology"/>
<evidence type="ECO:0000259" key="7">
    <source>
        <dbReference type="Pfam" id="PF04130"/>
    </source>
</evidence>
<comment type="similarity">
    <text evidence="2 6">Belongs to the TUBGCP family.</text>
</comment>
<dbReference type="GO" id="GO:0051321">
    <property type="term" value="P:meiotic cell cycle"/>
    <property type="evidence" value="ECO:0007669"/>
    <property type="project" value="TreeGrafter"/>
</dbReference>
<feature type="domain" description="Gamma tubulin complex component protein N-terminal" evidence="8">
    <location>
        <begin position="3"/>
        <end position="324"/>
    </location>
</feature>
<protein>
    <recommendedName>
        <fullName evidence="6">Gamma-tubulin complex component</fullName>
    </recommendedName>
</protein>
<evidence type="ECO:0000256" key="5">
    <source>
        <dbReference type="ARBA" id="ARBA00023212"/>
    </source>
</evidence>
<dbReference type="GO" id="GO:0051011">
    <property type="term" value="F:microtubule minus-end binding"/>
    <property type="evidence" value="ECO:0007669"/>
    <property type="project" value="TreeGrafter"/>
</dbReference>
<dbReference type="GO" id="GO:0000278">
    <property type="term" value="P:mitotic cell cycle"/>
    <property type="evidence" value="ECO:0007669"/>
    <property type="project" value="TreeGrafter"/>
</dbReference>
<dbReference type="InterPro" id="IPR007259">
    <property type="entry name" value="GCP"/>
</dbReference>
<dbReference type="InterPro" id="IPR042241">
    <property type="entry name" value="GCP_C_sf"/>
</dbReference>
<dbReference type="InterPro" id="IPR040457">
    <property type="entry name" value="GCP_C"/>
</dbReference>
<dbReference type="GO" id="GO:0051225">
    <property type="term" value="P:spindle assembly"/>
    <property type="evidence" value="ECO:0007669"/>
    <property type="project" value="TreeGrafter"/>
</dbReference>
<dbReference type="eggNOG" id="KOG2065">
    <property type="taxonomic scope" value="Eukaryota"/>
</dbReference>
<comment type="subcellular location">
    <subcellularLocation>
        <location evidence="1 6">Cytoplasm</location>
        <location evidence="1 6">Cytoskeleton</location>
        <location evidence="1 6">Microtubule organizing center</location>
    </subcellularLocation>
</comment>
<reference evidence="9" key="1">
    <citation type="submission" date="2017-04" db="EMBL/GenBank/DDBJ databases">
        <title>Population genomics of picophytoplankton unveils novel chromosome hypervariability.</title>
        <authorList>
            <consortium name="DOE Joint Genome Institute"/>
            <person name="Blanc-Mathieu R."/>
            <person name="Krasovec M."/>
            <person name="Hebrard M."/>
            <person name="Yau S."/>
            <person name="Desgranges E."/>
            <person name="Martin J."/>
            <person name="Schackwitz W."/>
            <person name="Kuo A."/>
            <person name="Salin G."/>
            <person name="Donnadieu C."/>
            <person name="Desdevises Y."/>
            <person name="Sanchez-Ferandin S."/>
            <person name="Moreau H."/>
            <person name="Rivals E."/>
            <person name="Grigoriev I.V."/>
            <person name="Grimsley N."/>
            <person name="Eyre-Walker A."/>
            <person name="Piganeau G."/>
        </authorList>
    </citation>
    <scope>NUCLEOTIDE SEQUENCE [LARGE SCALE GENOMIC DNA]</scope>
    <source>
        <strain evidence="9">RCC 1115</strain>
    </source>
</reference>
<evidence type="ECO:0000256" key="4">
    <source>
        <dbReference type="ARBA" id="ARBA00022701"/>
    </source>
</evidence>
<dbReference type="GO" id="GO:0031122">
    <property type="term" value="P:cytoplasmic microtubule organization"/>
    <property type="evidence" value="ECO:0007669"/>
    <property type="project" value="TreeGrafter"/>
</dbReference>
<dbReference type="GO" id="GO:0000922">
    <property type="term" value="C:spindle pole"/>
    <property type="evidence" value="ECO:0007669"/>
    <property type="project" value="InterPro"/>
</dbReference>
<evidence type="ECO:0000256" key="1">
    <source>
        <dbReference type="ARBA" id="ARBA00004267"/>
    </source>
</evidence>